<evidence type="ECO:0000313" key="2">
    <source>
        <dbReference type="Proteomes" id="UP000478837"/>
    </source>
</evidence>
<protein>
    <submittedName>
        <fullName evidence="1">UPF0149 family protein</fullName>
    </submittedName>
</protein>
<sequence>MNDQLPINIVRPIVEKKSFCNVLPSAEKVDGMIFAVAACPEIPMPEQWMPWLIQSASSQLVDSDVDILADTLMNGLRAHLDFMRQGRIALPPHCIETIVTTDTGKEEMIKPSTALSQWLNGLLIVHKNVEPVWQNAWQLAEQKQANIDRLNHEEAEEKAANNEGEAPEVQLSRCLKLFTTLANIDLAYQQRQPQHAEQLSKNLPILVKQLPALLKDYTTLAGDLAGALPNQFEMFTKKEKE</sequence>
<comment type="caution">
    <text evidence="1">The sequence shown here is derived from an EMBL/GenBank/DDBJ whole genome shotgun (WGS) entry which is preliminary data.</text>
</comment>
<organism evidence="1 2">
    <name type="scientific">Alteromonas hispanica</name>
    <dbReference type="NCBI Taxonomy" id="315421"/>
    <lineage>
        <taxon>Bacteria</taxon>
        <taxon>Pseudomonadati</taxon>
        <taxon>Pseudomonadota</taxon>
        <taxon>Gammaproteobacteria</taxon>
        <taxon>Alteromonadales</taxon>
        <taxon>Alteromonadaceae</taxon>
        <taxon>Alteromonas/Salinimonas group</taxon>
        <taxon>Alteromonas</taxon>
    </lineage>
</organism>
<evidence type="ECO:0000313" key="1">
    <source>
        <dbReference type="EMBL" id="NDW22606.1"/>
    </source>
</evidence>
<gene>
    <name evidence="1" type="ORF">GTW09_13835</name>
</gene>
<dbReference type="Pfam" id="PF03695">
    <property type="entry name" value="UPF0149"/>
    <property type="match status" value="1"/>
</dbReference>
<dbReference type="Proteomes" id="UP000478837">
    <property type="component" value="Unassembled WGS sequence"/>
</dbReference>
<dbReference type="AlphaFoldDB" id="A0A6L9MWS8"/>
<dbReference type="InterPro" id="IPR036255">
    <property type="entry name" value="YgfB-like_sf"/>
</dbReference>
<dbReference type="SUPFAM" id="SSF101327">
    <property type="entry name" value="YgfB-like"/>
    <property type="match status" value="1"/>
</dbReference>
<dbReference type="EMBL" id="JAAAWP010000009">
    <property type="protein sequence ID" value="NDW22606.1"/>
    <property type="molecule type" value="Genomic_DNA"/>
</dbReference>
<proteinExistence type="predicted"/>
<keyword evidence="2" id="KW-1185">Reference proteome</keyword>
<reference evidence="1 2" key="1">
    <citation type="submission" date="2020-01" db="EMBL/GenBank/DDBJ databases">
        <title>Genomes of bacteria type strains.</title>
        <authorList>
            <person name="Chen J."/>
            <person name="Zhu S."/>
            <person name="Yang J."/>
        </authorList>
    </citation>
    <scope>NUCLEOTIDE SEQUENCE [LARGE SCALE GENOMIC DNA]</scope>
    <source>
        <strain evidence="1 2">LMG 22958</strain>
    </source>
</reference>
<dbReference type="InterPro" id="IPR011978">
    <property type="entry name" value="YgfB-like"/>
</dbReference>
<name>A0A6L9MWS8_9ALTE</name>
<accession>A0A6L9MWS8</accession>